<evidence type="ECO:0000313" key="2">
    <source>
        <dbReference type="Proteomes" id="UP000271554"/>
    </source>
</evidence>
<evidence type="ECO:0000313" key="1">
    <source>
        <dbReference type="EMBL" id="AYG84858.1"/>
    </source>
</evidence>
<sequence length="63" mass="7135">MDDYHSRDQWPNIAALVEAMEGGPDPAAVELLERFARDADRASVFALRDALLARERREMGQHP</sequence>
<dbReference type="AlphaFoldDB" id="A0A387HS64"/>
<keyword evidence="2" id="KW-1185">Reference proteome</keyword>
<proteinExistence type="predicted"/>
<dbReference type="RefSeq" id="WP_120726507.1">
    <property type="nucleotide sequence ID" value="NZ_CP032698.1"/>
</dbReference>
<protein>
    <submittedName>
        <fullName evidence="1">Uncharacterized protein</fullName>
    </submittedName>
</protein>
<organism evidence="1 2">
    <name type="scientific">Streptomyces hundungensis</name>
    <dbReference type="NCBI Taxonomy" id="1077946"/>
    <lineage>
        <taxon>Bacteria</taxon>
        <taxon>Bacillati</taxon>
        <taxon>Actinomycetota</taxon>
        <taxon>Actinomycetes</taxon>
        <taxon>Kitasatosporales</taxon>
        <taxon>Streptomycetaceae</taxon>
        <taxon>Streptomyces</taxon>
    </lineage>
</organism>
<dbReference type="EMBL" id="CP032698">
    <property type="protein sequence ID" value="AYG84858.1"/>
    <property type="molecule type" value="Genomic_DNA"/>
</dbReference>
<reference evidence="1 2" key="1">
    <citation type="submission" date="2018-10" db="EMBL/GenBank/DDBJ databases">
        <title>Relationship between Morphology and Antimicrobial Activity in Streptomyces.</title>
        <authorList>
            <person name="Kang H.J."/>
            <person name="Kim S.B."/>
        </authorList>
    </citation>
    <scope>NUCLEOTIDE SEQUENCE [LARGE SCALE GENOMIC DNA]</scope>
    <source>
        <strain evidence="1 2">BH38</strain>
    </source>
</reference>
<gene>
    <name evidence="1" type="ORF">DWB77_07073</name>
</gene>
<dbReference type="OrthoDB" id="9998883at2"/>
<dbReference type="KEGG" id="shun:DWB77_07073"/>
<accession>A0A387HS64</accession>
<name>A0A387HS64_9ACTN</name>
<dbReference type="Proteomes" id="UP000271554">
    <property type="component" value="Chromosome"/>
</dbReference>